<evidence type="ECO:0000313" key="1">
    <source>
        <dbReference type="EMBL" id="TZG25707.1"/>
    </source>
</evidence>
<organism evidence="1 2">
    <name type="scientific">Sphingomonas montanisoli</name>
    <dbReference type="NCBI Taxonomy" id="2606412"/>
    <lineage>
        <taxon>Bacteria</taxon>
        <taxon>Pseudomonadati</taxon>
        <taxon>Pseudomonadota</taxon>
        <taxon>Alphaproteobacteria</taxon>
        <taxon>Sphingomonadales</taxon>
        <taxon>Sphingomonadaceae</taxon>
        <taxon>Sphingomonas</taxon>
    </lineage>
</organism>
<comment type="caution">
    <text evidence="1">The sequence shown here is derived from an EMBL/GenBank/DDBJ whole genome shotgun (WGS) entry which is preliminary data.</text>
</comment>
<keyword evidence="2" id="KW-1185">Reference proteome</keyword>
<dbReference type="AlphaFoldDB" id="A0A5D9C354"/>
<dbReference type="Proteomes" id="UP000322077">
    <property type="component" value="Unassembled WGS sequence"/>
</dbReference>
<reference evidence="1 2" key="1">
    <citation type="submission" date="2019-08" db="EMBL/GenBank/DDBJ databases">
        <authorList>
            <person name="Wang G."/>
            <person name="Xu Z."/>
        </authorList>
    </citation>
    <scope>NUCLEOTIDE SEQUENCE [LARGE SCALE GENOMIC DNA]</scope>
    <source>
        <strain evidence="1 2">ZX</strain>
    </source>
</reference>
<protein>
    <submittedName>
        <fullName evidence="1">Uncharacterized protein</fullName>
    </submittedName>
</protein>
<name>A0A5D9C354_9SPHN</name>
<dbReference type="RefSeq" id="WP_149522513.1">
    <property type="nucleotide sequence ID" value="NZ_VTOU01000003.1"/>
</dbReference>
<proteinExistence type="predicted"/>
<sequence>MSAEEPTLDAVLEAFMMDAHQNGALATYLQRHPQFSLELIDLSHEMHRVPGDEHPPLDHAARTSMDAVVARVLEAWPVQEGSRNLFAELRPADYGRVSKTMGVPRGVIGAVKDGLAIWSTIPGKWLARLAAALGGTVDELRASIGGASPQASYKSEARPERKEPVPFEQLLIEARVDDARRAEIMEDGD</sequence>
<dbReference type="EMBL" id="VTOU01000003">
    <property type="protein sequence ID" value="TZG25707.1"/>
    <property type="molecule type" value="Genomic_DNA"/>
</dbReference>
<evidence type="ECO:0000313" key="2">
    <source>
        <dbReference type="Proteomes" id="UP000322077"/>
    </source>
</evidence>
<accession>A0A5D9C354</accession>
<gene>
    <name evidence="1" type="ORF">FYJ91_11905</name>
</gene>